<dbReference type="NCBIfam" id="TIGR00996">
    <property type="entry name" value="Mtu_fam_mce"/>
    <property type="match status" value="1"/>
</dbReference>
<comment type="caution">
    <text evidence="4">The sequence shown here is derived from an EMBL/GenBank/DDBJ whole genome shotgun (WGS) entry which is preliminary data.</text>
</comment>
<organism evidence="4 5">
    <name type="scientific">Nocardia callitridis</name>
    <dbReference type="NCBI Taxonomy" id="648753"/>
    <lineage>
        <taxon>Bacteria</taxon>
        <taxon>Bacillati</taxon>
        <taxon>Actinomycetota</taxon>
        <taxon>Actinomycetes</taxon>
        <taxon>Mycobacteriales</taxon>
        <taxon>Nocardiaceae</taxon>
        <taxon>Nocardia</taxon>
    </lineage>
</organism>
<evidence type="ECO:0000313" key="5">
    <source>
        <dbReference type="Proteomes" id="UP001500603"/>
    </source>
</evidence>
<dbReference type="Proteomes" id="UP001500603">
    <property type="component" value="Unassembled WGS sequence"/>
</dbReference>
<gene>
    <name evidence="4" type="ORF">GCM10023318_52110</name>
</gene>
<dbReference type="Pfam" id="PF11887">
    <property type="entry name" value="Mce4_CUP1"/>
    <property type="match status" value="1"/>
</dbReference>
<keyword evidence="1" id="KW-0472">Membrane</keyword>
<dbReference type="InterPro" id="IPR052336">
    <property type="entry name" value="MlaD_Phospholipid_Transporter"/>
</dbReference>
<name>A0ABP9KST2_9NOCA</name>
<protein>
    <submittedName>
        <fullName evidence="4">MCE family protein</fullName>
    </submittedName>
</protein>
<feature type="domain" description="Mce/MlaD" evidence="2">
    <location>
        <begin position="39"/>
        <end position="111"/>
    </location>
</feature>
<sequence length="344" mass="36400">MLRYRGRHLVRPGLVGIVLIVCAILVGLQSEKFLTLSRPVRYEAIFTEAGGLVPGDEVILSGVKIGTVAKVSLREGDAAVTFAIDNKVRLGAATTVHIKTGSLLGKRILTVVSEGSGTLRPLDVIPTTRTSSPYSLTDAVGELASNAAGMDTTAVNQSLDMLSTTLDRIAPQLGPTFDGLANLSKSLNSRNDALRSLLDSTKDVTGILAQRSDQVNSLILNANSLLQVLAERRQAIVDLLANTSAVAQQLSGLVADNEAELAPTLDRLNSVAAMLEKNRDNIAKAIPGLEKVTLTQGEAVSGGPFYNAFVANLIDGHDLQPFIDAAFGVQPPSQFPIPHLEPPR</sequence>
<dbReference type="InterPro" id="IPR003399">
    <property type="entry name" value="Mce/MlaD"/>
</dbReference>
<dbReference type="PANTHER" id="PTHR33371">
    <property type="entry name" value="INTERMEMBRANE PHOSPHOLIPID TRANSPORT SYSTEM BINDING PROTEIN MLAD-RELATED"/>
    <property type="match status" value="1"/>
</dbReference>
<evidence type="ECO:0000313" key="4">
    <source>
        <dbReference type="EMBL" id="GAA5065238.1"/>
    </source>
</evidence>
<reference evidence="5" key="1">
    <citation type="journal article" date="2019" name="Int. J. Syst. Evol. Microbiol.">
        <title>The Global Catalogue of Microorganisms (GCM) 10K type strain sequencing project: providing services to taxonomists for standard genome sequencing and annotation.</title>
        <authorList>
            <consortium name="The Broad Institute Genomics Platform"/>
            <consortium name="The Broad Institute Genome Sequencing Center for Infectious Disease"/>
            <person name="Wu L."/>
            <person name="Ma J."/>
        </authorList>
    </citation>
    <scope>NUCLEOTIDE SEQUENCE [LARGE SCALE GENOMIC DNA]</scope>
    <source>
        <strain evidence="5">JCM 18298</strain>
    </source>
</reference>
<keyword evidence="5" id="KW-1185">Reference proteome</keyword>
<evidence type="ECO:0000259" key="2">
    <source>
        <dbReference type="Pfam" id="PF02470"/>
    </source>
</evidence>
<evidence type="ECO:0000256" key="1">
    <source>
        <dbReference type="SAM" id="Phobius"/>
    </source>
</evidence>
<dbReference type="EMBL" id="BAABJM010000006">
    <property type="protein sequence ID" value="GAA5065238.1"/>
    <property type="molecule type" value="Genomic_DNA"/>
</dbReference>
<dbReference type="PRINTS" id="PR01782">
    <property type="entry name" value="MCEVIRFACTOR"/>
</dbReference>
<dbReference type="PANTHER" id="PTHR33371:SF18">
    <property type="entry name" value="MCE-FAMILY PROTEIN MCE3C"/>
    <property type="match status" value="1"/>
</dbReference>
<dbReference type="InterPro" id="IPR005693">
    <property type="entry name" value="Mce"/>
</dbReference>
<proteinExistence type="predicted"/>
<dbReference type="RefSeq" id="WP_345498641.1">
    <property type="nucleotide sequence ID" value="NZ_BAABJM010000006.1"/>
</dbReference>
<evidence type="ECO:0000259" key="3">
    <source>
        <dbReference type="Pfam" id="PF11887"/>
    </source>
</evidence>
<dbReference type="InterPro" id="IPR024516">
    <property type="entry name" value="Mce_C"/>
</dbReference>
<feature type="domain" description="Mammalian cell entry C-terminal" evidence="3">
    <location>
        <begin position="118"/>
        <end position="303"/>
    </location>
</feature>
<keyword evidence="1" id="KW-0812">Transmembrane</keyword>
<dbReference type="Pfam" id="PF02470">
    <property type="entry name" value="MlaD"/>
    <property type="match status" value="1"/>
</dbReference>
<accession>A0ABP9KST2</accession>
<feature type="transmembrane region" description="Helical" evidence="1">
    <location>
        <begin position="9"/>
        <end position="28"/>
    </location>
</feature>
<keyword evidence="1" id="KW-1133">Transmembrane helix</keyword>